<accession>A0A2G8T4J4</accession>
<keyword evidence="2" id="KW-1185">Reference proteome</keyword>
<protein>
    <submittedName>
        <fullName evidence="1">Uncharacterized protein</fullName>
    </submittedName>
</protein>
<evidence type="ECO:0000313" key="1">
    <source>
        <dbReference type="EMBL" id="PIL40980.1"/>
    </source>
</evidence>
<organism evidence="1 2">
    <name type="scientific">Massilia psychrophila</name>
    <dbReference type="NCBI Taxonomy" id="1603353"/>
    <lineage>
        <taxon>Bacteria</taxon>
        <taxon>Pseudomonadati</taxon>
        <taxon>Pseudomonadota</taxon>
        <taxon>Betaproteobacteria</taxon>
        <taxon>Burkholderiales</taxon>
        <taxon>Oxalobacteraceae</taxon>
        <taxon>Telluria group</taxon>
        <taxon>Massilia</taxon>
    </lineage>
</organism>
<dbReference type="EMBL" id="PDOB01000004">
    <property type="protein sequence ID" value="PIL40980.1"/>
    <property type="molecule type" value="Genomic_DNA"/>
</dbReference>
<comment type="caution">
    <text evidence="1">The sequence shown here is derived from an EMBL/GenBank/DDBJ whole genome shotgun (WGS) entry which is preliminary data.</text>
</comment>
<dbReference type="AlphaFoldDB" id="A0A2G8T4J4"/>
<sequence>MLLHLSSAHSAVDRRRCEVAIRAWAARDKHVQALLHRVDALRMDFARESARAVPPCPVRGADIEAFAQLAYLTVLYVWIRGGLCGRNQKSSSWVKFLYAPVPGRLFSK</sequence>
<evidence type="ECO:0000313" key="2">
    <source>
        <dbReference type="Proteomes" id="UP000228593"/>
    </source>
</evidence>
<reference evidence="1 2" key="1">
    <citation type="submission" date="2017-10" db="EMBL/GenBank/DDBJ databases">
        <title>Massilia psychrophilum sp. nov., a novel purple-pigmented bacterium isolated from Tianshan glacier, Xinjiang Municipality, China.</title>
        <authorList>
            <person name="Wang H."/>
        </authorList>
    </citation>
    <scope>NUCLEOTIDE SEQUENCE [LARGE SCALE GENOMIC DNA]</scope>
    <source>
        <strain evidence="1 2">JCM 30813</strain>
    </source>
</reference>
<dbReference type="Proteomes" id="UP000228593">
    <property type="component" value="Unassembled WGS sequence"/>
</dbReference>
<proteinExistence type="predicted"/>
<gene>
    <name evidence="1" type="ORF">CR103_04375</name>
</gene>
<name>A0A2G8T4J4_9BURK</name>